<evidence type="ECO:0000313" key="3">
    <source>
        <dbReference type="Proteomes" id="UP000322234"/>
    </source>
</evidence>
<gene>
    <name evidence="2" type="ORF">E5288_WYG017849</name>
</gene>
<dbReference type="AlphaFoldDB" id="A0A6B0SD72"/>
<evidence type="ECO:0000313" key="2">
    <source>
        <dbReference type="EMBL" id="MXQ97946.1"/>
    </source>
</evidence>
<name>A0A6B0SD72_9CETA</name>
<protein>
    <submittedName>
        <fullName evidence="2">Uncharacterized protein</fullName>
    </submittedName>
</protein>
<evidence type="ECO:0000256" key="1">
    <source>
        <dbReference type="SAM" id="MobiDB-lite"/>
    </source>
</evidence>
<feature type="compositionally biased region" description="Basic and acidic residues" evidence="1">
    <location>
        <begin position="92"/>
        <end position="105"/>
    </location>
</feature>
<sequence>MVAVGTRRKSRGGDRLLLQRIETGIRCGKHVPSMEEAIDCVSYGLLNIGREQETVSGRFRSVFRSVGAADFKAERGRLLLIPAGRRSGKKNLKMEKDPKERREEEQAPVQNEEACPMGGD</sequence>
<dbReference type="Proteomes" id="UP000322234">
    <property type="component" value="Unassembled WGS sequence"/>
</dbReference>
<keyword evidence="3" id="KW-1185">Reference proteome</keyword>
<proteinExistence type="predicted"/>
<accession>A0A6B0SD72</accession>
<feature type="region of interest" description="Disordered" evidence="1">
    <location>
        <begin position="87"/>
        <end position="120"/>
    </location>
</feature>
<comment type="caution">
    <text evidence="2">The sequence shown here is derived from an EMBL/GenBank/DDBJ whole genome shotgun (WGS) entry which is preliminary data.</text>
</comment>
<dbReference type="EMBL" id="VBQZ03000208">
    <property type="protein sequence ID" value="MXQ97946.1"/>
    <property type="molecule type" value="Genomic_DNA"/>
</dbReference>
<organism evidence="2 3">
    <name type="scientific">Bos mutus</name>
    <name type="common">wild yak</name>
    <dbReference type="NCBI Taxonomy" id="72004"/>
    <lineage>
        <taxon>Eukaryota</taxon>
        <taxon>Metazoa</taxon>
        <taxon>Chordata</taxon>
        <taxon>Craniata</taxon>
        <taxon>Vertebrata</taxon>
        <taxon>Euteleostomi</taxon>
        <taxon>Mammalia</taxon>
        <taxon>Eutheria</taxon>
        <taxon>Laurasiatheria</taxon>
        <taxon>Artiodactyla</taxon>
        <taxon>Ruminantia</taxon>
        <taxon>Pecora</taxon>
        <taxon>Bovidae</taxon>
        <taxon>Bovinae</taxon>
        <taxon>Bos</taxon>
    </lineage>
</organism>
<reference evidence="2" key="1">
    <citation type="submission" date="2019-10" db="EMBL/GenBank/DDBJ databases">
        <title>The sequence and de novo assembly of the wild yak genome.</title>
        <authorList>
            <person name="Liu Y."/>
        </authorList>
    </citation>
    <scope>NUCLEOTIDE SEQUENCE [LARGE SCALE GENOMIC DNA]</scope>
    <source>
        <strain evidence="2">WY2019</strain>
    </source>
</reference>